<dbReference type="PANTHER" id="PTHR18968:SF166">
    <property type="entry name" value="2-HYDROXYACYL-COA LYASE 2"/>
    <property type="match status" value="1"/>
</dbReference>
<evidence type="ECO:0000256" key="4">
    <source>
        <dbReference type="ARBA" id="ARBA00022723"/>
    </source>
</evidence>
<comment type="cofactor">
    <cofactor evidence="1">
        <name>Mg(2+)</name>
        <dbReference type="ChEBI" id="CHEBI:18420"/>
    </cofactor>
</comment>
<dbReference type="InterPro" id="IPR045229">
    <property type="entry name" value="TPP_enz"/>
</dbReference>
<feature type="domain" description="Thiamine pyrophosphate enzyme TPP-binding" evidence="9">
    <location>
        <begin position="535"/>
        <end position="683"/>
    </location>
</feature>
<dbReference type="InterPro" id="IPR000399">
    <property type="entry name" value="TPP-bd_CS"/>
</dbReference>
<evidence type="ECO:0000256" key="7">
    <source>
        <dbReference type="SAM" id="MobiDB-lite"/>
    </source>
</evidence>
<dbReference type="GO" id="GO:0009097">
    <property type="term" value="P:isoleucine biosynthetic process"/>
    <property type="evidence" value="ECO:0007669"/>
    <property type="project" value="TreeGrafter"/>
</dbReference>
<evidence type="ECO:0000259" key="9">
    <source>
        <dbReference type="Pfam" id="PF02775"/>
    </source>
</evidence>
<dbReference type="Gene3D" id="3.40.50.970">
    <property type="match status" value="2"/>
</dbReference>
<evidence type="ECO:0000256" key="1">
    <source>
        <dbReference type="ARBA" id="ARBA00001946"/>
    </source>
</evidence>
<dbReference type="Proteomes" id="UP000241890">
    <property type="component" value="Unassembled WGS sequence"/>
</dbReference>
<evidence type="ECO:0000313" key="11">
    <source>
        <dbReference type="EMBL" id="GBG28421.1"/>
    </source>
</evidence>
<protein>
    <submittedName>
        <fullName evidence="11">Acetolactate synthase-like protein</fullName>
    </submittedName>
</protein>
<dbReference type="SUPFAM" id="SSF52467">
    <property type="entry name" value="DHS-like NAD/FAD-binding domain"/>
    <property type="match status" value="1"/>
</dbReference>
<dbReference type="GO" id="GO:0030976">
    <property type="term" value="F:thiamine pyrophosphate binding"/>
    <property type="evidence" value="ECO:0007669"/>
    <property type="project" value="InterPro"/>
</dbReference>
<keyword evidence="4" id="KW-0479">Metal-binding</keyword>
<dbReference type="GO" id="GO:0005948">
    <property type="term" value="C:acetolactate synthase complex"/>
    <property type="evidence" value="ECO:0007669"/>
    <property type="project" value="TreeGrafter"/>
</dbReference>
<sequence>MSSSARRVATLRAHLATASQQEQEGKPLSQGVSPEETRSVSSLARDAWSIATENVALTERHGGDLVAEVLKAHKVDFIFCLSGGHISPFLVSCKRDGIRVVDVRHEVNAVFAADAVSRLSGRPGVAAVTAGPGVTNTVTAVKNAAMAQSPLVLLGGAAATLTQGRGALQDIDHLSFLRPICKWVGSARTVRDIVPLLRRAFQEAMSGVPGPVFLELPLDVLYPVLELLPQCGSHDRVRARDVKPADFSRLLIPREAKSQGMDAKAFLASRNPDAPVFLEVPEERAPPFAKKAFFGLLQAQLHAGAHDRNYDFSPLPITYPKPSVSDVRKVADRLRNAKRPVFVLQSQCMLHGLEGANRLAATLERLGVPCYLGGMTRGLLGRNSSLHIRQNRGRSLQEADLVCLFGLSVDFRLGYGQALPKRGVVHVNRAQHELELNTDLFWKPEVSALADPTEFIEALAKELGDKNMPRARIGEWTDTLRQRDAKKEAANAAKAAAPALGRNAKNGQPLINPLQLFHDLDDVLGDDAILVADGGDFVATGSYVLHPPGPLTWLDPGAFGTLGVGGGFALGAALLYPEKDIWIIWGDGSAGYSLLEFDTFNRHNLNVIALVGNDACWTQIEREQVPMFNDDVSTILDYIDYDKAAEGLGGRGLRIDTPDADVKSILREAQRISRQDNKPVLINAHIGRTDFREGSLSV</sequence>
<dbReference type="SUPFAM" id="SSF52518">
    <property type="entry name" value="Thiamin diphosphate-binding fold (THDP-binding)"/>
    <property type="match status" value="2"/>
</dbReference>
<dbReference type="AlphaFoldDB" id="A0A2R5GJF3"/>
<dbReference type="FunCoup" id="A0A2R5GJF3">
    <property type="interactions" value="6"/>
</dbReference>
<dbReference type="GO" id="GO:0050660">
    <property type="term" value="F:flavin adenine dinucleotide binding"/>
    <property type="evidence" value="ECO:0007669"/>
    <property type="project" value="TreeGrafter"/>
</dbReference>
<dbReference type="GO" id="GO:0000287">
    <property type="term" value="F:magnesium ion binding"/>
    <property type="evidence" value="ECO:0007669"/>
    <property type="project" value="InterPro"/>
</dbReference>
<accession>A0A2R5GJF3</accession>
<dbReference type="FunFam" id="3.40.50.970:FF:000007">
    <property type="entry name" value="Acetolactate synthase"/>
    <property type="match status" value="1"/>
</dbReference>
<evidence type="ECO:0000256" key="5">
    <source>
        <dbReference type="ARBA" id="ARBA00023052"/>
    </source>
</evidence>
<keyword evidence="12" id="KW-1185">Reference proteome</keyword>
<dbReference type="EMBL" id="BEYU01000040">
    <property type="protein sequence ID" value="GBG28421.1"/>
    <property type="molecule type" value="Genomic_DNA"/>
</dbReference>
<dbReference type="Pfam" id="PF02776">
    <property type="entry name" value="TPP_enzyme_N"/>
    <property type="match status" value="1"/>
</dbReference>
<dbReference type="PROSITE" id="PS00187">
    <property type="entry name" value="TPP_ENZYMES"/>
    <property type="match status" value="1"/>
</dbReference>
<dbReference type="InterPro" id="IPR011766">
    <property type="entry name" value="TPP_enzyme_TPP-bd"/>
</dbReference>
<gene>
    <name evidence="11" type="ORF">FCC1311_046442</name>
</gene>
<dbReference type="InterPro" id="IPR012000">
    <property type="entry name" value="Thiamin_PyroP_enz_cen_dom"/>
</dbReference>
<dbReference type="InParanoid" id="A0A2R5GJF3"/>
<proteinExistence type="inferred from homology"/>
<evidence type="ECO:0000256" key="6">
    <source>
        <dbReference type="RuleBase" id="RU362132"/>
    </source>
</evidence>
<dbReference type="InterPro" id="IPR029061">
    <property type="entry name" value="THDP-binding"/>
</dbReference>
<evidence type="ECO:0000256" key="2">
    <source>
        <dbReference type="ARBA" id="ARBA00001964"/>
    </source>
</evidence>
<comment type="cofactor">
    <cofactor evidence="2">
        <name>thiamine diphosphate</name>
        <dbReference type="ChEBI" id="CHEBI:58937"/>
    </cofactor>
</comment>
<evidence type="ECO:0000259" key="8">
    <source>
        <dbReference type="Pfam" id="PF00205"/>
    </source>
</evidence>
<dbReference type="GO" id="GO:0009099">
    <property type="term" value="P:L-valine biosynthetic process"/>
    <property type="evidence" value="ECO:0007669"/>
    <property type="project" value="TreeGrafter"/>
</dbReference>
<dbReference type="OrthoDB" id="16262at2759"/>
<dbReference type="GO" id="GO:0003984">
    <property type="term" value="F:acetolactate synthase activity"/>
    <property type="evidence" value="ECO:0007669"/>
    <property type="project" value="TreeGrafter"/>
</dbReference>
<comment type="similarity">
    <text evidence="3 6">Belongs to the TPP enzyme family.</text>
</comment>
<feature type="domain" description="Thiamine pyrophosphate enzyme central" evidence="8">
    <location>
        <begin position="327"/>
        <end position="459"/>
    </location>
</feature>
<dbReference type="CDD" id="cd07035">
    <property type="entry name" value="TPP_PYR_POX_like"/>
    <property type="match status" value="1"/>
</dbReference>
<dbReference type="Gene3D" id="3.40.50.1220">
    <property type="entry name" value="TPP-binding domain"/>
    <property type="match status" value="1"/>
</dbReference>
<reference evidence="11 12" key="1">
    <citation type="submission" date="2017-12" db="EMBL/GenBank/DDBJ databases">
        <title>Sequencing, de novo assembly and annotation of complete genome of a new Thraustochytrid species, strain FCC1311.</title>
        <authorList>
            <person name="Sedici K."/>
            <person name="Godart F."/>
            <person name="Aiese Cigliano R."/>
            <person name="Sanseverino W."/>
            <person name="Barakat M."/>
            <person name="Ortet P."/>
            <person name="Marechal E."/>
            <person name="Cagnac O."/>
            <person name="Amato A."/>
        </authorList>
    </citation>
    <scope>NUCLEOTIDE SEQUENCE [LARGE SCALE GENOMIC DNA]</scope>
</reference>
<name>A0A2R5GJF3_9STRA</name>
<dbReference type="Pfam" id="PF00205">
    <property type="entry name" value="TPP_enzyme_M"/>
    <property type="match status" value="1"/>
</dbReference>
<dbReference type="PANTHER" id="PTHR18968">
    <property type="entry name" value="THIAMINE PYROPHOSPHATE ENZYMES"/>
    <property type="match status" value="1"/>
</dbReference>
<organism evidence="11 12">
    <name type="scientific">Hondaea fermentalgiana</name>
    <dbReference type="NCBI Taxonomy" id="2315210"/>
    <lineage>
        <taxon>Eukaryota</taxon>
        <taxon>Sar</taxon>
        <taxon>Stramenopiles</taxon>
        <taxon>Bigyra</taxon>
        <taxon>Labyrinthulomycetes</taxon>
        <taxon>Thraustochytrida</taxon>
        <taxon>Thraustochytriidae</taxon>
        <taxon>Hondaea</taxon>
    </lineage>
</organism>
<evidence type="ECO:0000256" key="3">
    <source>
        <dbReference type="ARBA" id="ARBA00007812"/>
    </source>
</evidence>
<evidence type="ECO:0000313" key="12">
    <source>
        <dbReference type="Proteomes" id="UP000241890"/>
    </source>
</evidence>
<keyword evidence="5 6" id="KW-0786">Thiamine pyrophosphate</keyword>
<evidence type="ECO:0000259" key="10">
    <source>
        <dbReference type="Pfam" id="PF02776"/>
    </source>
</evidence>
<feature type="domain" description="Thiamine pyrophosphate enzyme N-terminal TPP-binding" evidence="10">
    <location>
        <begin position="61"/>
        <end position="175"/>
    </location>
</feature>
<dbReference type="InterPro" id="IPR012001">
    <property type="entry name" value="Thiamin_PyroP_enz_TPP-bd_dom"/>
</dbReference>
<dbReference type="Pfam" id="PF02775">
    <property type="entry name" value="TPP_enzyme_C"/>
    <property type="match status" value="1"/>
</dbReference>
<comment type="caution">
    <text evidence="11">The sequence shown here is derived from an EMBL/GenBank/DDBJ whole genome shotgun (WGS) entry which is preliminary data.</text>
</comment>
<dbReference type="CDD" id="cd02004">
    <property type="entry name" value="TPP_BZL_OCoD_HPCL"/>
    <property type="match status" value="1"/>
</dbReference>
<dbReference type="InterPro" id="IPR029035">
    <property type="entry name" value="DHS-like_NAD/FAD-binding_dom"/>
</dbReference>
<feature type="region of interest" description="Disordered" evidence="7">
    <location>
        <begin position="15"/>
        <end position="36"/>
    </location>
</feature>